<sequence>MTELAASQYAFNGLAHIEISHSIDKGPGGPEDRTKNLSTIRVPVRNEDIDQMPHDVWYGSKE</sequence>
<organism evidence="1 2">
    <name type="scientific">Botrytis porri</name>
    <dbReference type="NCBI Taxonomy" id="87229"/>
    <lineage>
        <taxon>Eukaryota</taxon>
        <taxon>Fungi</taxon>
        <taxon>Dikarya</taxon>
        <taxon>Ascomycota</taxon>
        <taxon>Pezizomycotina</taxon>
        <taxon>Leotiomycetes</taxon>
        <taxon>Helotiales</taxon>
        <taxon>Sclerotiniaceae</taxon>
        <taxon>Botrytis</taxon>
    </lineage>
</organism>
<proteinExistence type="predicted"/>
<dbReference type="Proteomes" id="UP000297280">
    <property type="component" value="Unassembled WGS sequence"/>
</dbReference>
<name>A0A4Z1KQ93_9HELO</name>
<evidence type="ECO:0000313" key="1">
    <source>
        <dbReference type="EMBL" id="TGO85984.1"/>
    </source>
</evidence>
<protein>
    <submittedName>
        <fullName evidence="1">Uncharacterized protein</fullName>
    </submittedName>
</protein>
<keyword evidence="2" id="KW-1185">Reference proteome</keyword>
<dbReference type="AlphaFoldDB" id="A0A4Z1KQ93"/>
<comment type="caution">
    <text evidence="1">The sequence shown here is derived from an EMBL/GenBank/DDBJ whole genome shotgun (WGS) entry which is preliminary data.</text>
</comment>
<reference evidence="1 2" key="1">
    <citation type="submission" date="2017-12" db="EMBL/GenBank/DDBJ databases">
        <title>Comparative genomics of Botrytis spp.</title>
        <authorList>
            <person name="Valero-Jimenez C.A."/>
            <person name="Tapia P."/>
            <person name="Veloso J."/>
            <person name="Silva-Moreno E."/>
            <person name="Staats M."/>
            <person name="Valdes J.H."/>
            <person name="Van Kan J.A.L."/>
        </authorList>
    </citation>
    <scope>NUCLEOTIDE SEQUENCE [LARGE SCALE GENOMIC DNA]</scope>
    <source>
        <strain evidence="1 2">MUCL3349</strain>
    </source>
</reference>
<accession>A0A4Z1KQ93</accession>
<evidence type="ECO:0000313" key="2">
    <source>
        <dbReference type="Proteomes" id="UP000297280"/>
    </source>
</evidence>
<gene>
    <name evidence="1" type="ORF">BPOR_0346g00050</name>
</gene>
<dbReference type="EMBL" id="PQXO01000345">
    <property type="protein sequence ID" value="TGO85984.1"/>
    <property type="molecule type" value="Genomic_DNA"/>
</dbReference>